<keyword evidence="3" id="KW-1185">Reference proteome</keyword>
<feature type="chain" id="PRO_5037687148" evidence="1">
    <location>
        <begin position="20"/>
        <end position="36"/>
    </location>
</feature>
<feature type="signal peptide" evidence="1">
    <location>
        <begin position="1"/>
        <end position="19"/>
    </location>
</feature>
<name>A0A922HZX0_DERFA</name>
<accession>A0A922HZX0</accession>
<keyword evidence="1" id="KW-0732">Signal</keyword>
<evidence type="ECO:0000313" key="3">
    <source>
        <dbReference type="Proteomes" id="UP000790347"/>
    </source>
</evidence>
<gene>
    <name evidence="2" type="ORF">DERF_007144</name>
</gene>
<reference evidence="2" key="2">
    <citation type="journal article" date="2022" name="Res Sq">
        <title>Comparative Genomics Reveals Insights into the Divergent Evolution of Astigmatic Mites and Household Pest Adaptations.</title>
        <authorList>
            <person name="Xiong Q."/>
            <person name="Wan A.T.-Y."/>
            <person name="Liu X.-Y."/>
            <person name="Fung C.S.-H."/>
            <person name="Xiao X."/>
            <person name="Malainual N."/>
            <person name="Hou J."/>
            <person name="Wang L."/>
            <person name="Wang M."/>
            <person name="Yang K."/>
            <person name="Cui Y."/>
            <person name="Leung E."/>
            <person name="Nong W."/>
            <person name="Shin S.-K."/>
            <person name="Au S."/>
            <person name="Jeong K.Y."/>
            <person name="Chew F.T."/>
            <person name="Hui J."/>
            <person name="Leung T.F."/>
            <person name="Tungtrongchitr A."/>
            <person name="Zhong N."/>
            <person name="Liu Z."/>
            <person name="Tsui S."/>
        </authorList>
    </citation>
    <scope>NUCLEOTIDE SEQUENCE</scope>
    <source>
        <strain evidence="2">Derf</strain>
        <tissue evidence="2">Whole organism</tissue>
    </source>
</reference>
<reference evidence="2" key="1">
    <citation type="submission" date="2013-05" db="EMBL/GenBank/DDBJ databases">
        <authorList>
            <person name="Yim A.K.Y."/>
            <person name="Chan T.F."/>
            <person name="Ji K.M."/>
            <person name="Liu X.Y."/>
            <person name="Zhou J.W."/>
            <person name="Li R.Q."/>
            <person name="Yang K.Y."/>
            <person name="Li J."/>
            <person name="Li M."/>
            <person name="Law P.T.W."/>
            <person name="Wu Y.L."/>
            <person name="Cai Z.L."/>
            <person name="Qin H."/>
            <person name="Bao Y."/>
            <person name="Leung R.K.K."/>
            <person name="Ng P.K.S."/>
            <person name="Zou J."/>
            <person name="Zhong X.J."/>
            <person name="Ran P.X."/>
            <person name="Zhong N.S."/>
            <person name="Liu Z.G."/>
            <person name="Tsui S.K.W."/>
        </authorList>
    </citation>
    <scope>NUCLEOTIDE SEQUENCE</scope>
    <source>
        <strain evidence="2">Derf</strain>
        <tissue evidence="2">Whole organism</tissue>
    </source>
</reference>
<dbReference type="AlphaFoldDB" id="A0A922HZX0"/>
<organism evidence="2 3">
    <name type="scientific">Dermatophagoides farinae</name>
    <name type="common">American house dust mite</name>
    <dbReference type="NCBI Taxonomy" id="6954"/>
    <lineage>
        <taxon>Eukaryota</taxon>
        <taxon>Metazoa</taxon>
        <taxon>Ecdysozoa</taxon>
        <taxon>Arthropoda</taxon>
        <taxon>Chelicerata</taxon>
        <taxon>Arachnida</taxon>
        <taxon>Acari</taxon>
        <taxon>Acariformes</taxon>
        <taxon>Sarcoptiformes</taxon>
        <taxon>Astigmata</taxon>
        <taxon>Psoroptidia</taxon>
        <taxon>Analgoidea</taxon>
        <taxon>Pyroglyphidae</taxon>
        <taxon>Dermatophagoidinae</taxon>
        <taxon>Dermatophagoides</taxon>
    </lineage>
</organism>
<evidence type="ECO:0000256" key="1">
    <source>
        <dbReference type="SAM" id="SignalP"/>
    </source>
</evidence>
<dbReference type="Proteomes" id="UP000790347">
    <property type="component" value="Unassembled WGS sequence"/>
</dbReference>
<proteinExistence type="predicted"/>
<evidence type="ECO:0000313" key="2">
    <source>
        <dbReference type="EMBL" id="KAH9516405.1"/>
    </source>
</evidence>
<comment type="caution">
    <text evidence="2">The sequence shown here is derived from an EMBL/GenBank/DDBJ whole genome shotgun (WGS) entry which is preliminary data.</text>
</comment>
<sequence>MMQVLLLFVITSSFDSMYAIPYHHHHTAIEVSLFLT</sequence>
<dbReference type="EMBL" id="ASGP02000003">
    <property type="protein sequence ID" value="KAH9516405.1"/>
    <property type="molecule type" value="Genomic_DNA"/>
</dbReference>
<protein>
    <submittedName>
        <fullName evidence="2">Uncharacterized protein</fullName>
    </submittedName>
</protein>